<feature type="binding site" evidence="9">
    <location>
        <begin position="220"/>
        <end position="222"/>
    </location>
    <ligand>
        <name>substrate</name>
    </ligand>
</feature>
<evidence type="ECO:0000256" key="10">
    <source>
        <dbReference type="SAM" id="SignalP"/>
    </source>
</evidence>
<dbReference type="AlphaFoldDB" id="K9HL36"/>
<evidence type="ECO:0000256" key="5">
    <source>
        <dbReference type="ARBA" id="ARBA00022764"/>
    </source>
</evidence>
<dbReference type="Pfam" id="PF17820">
    <property type="entry name" value="PDZ_6"/>
    <property type="match status" value="2"/>
</dbReference>
<reference evidence="12 13" key="1">
    <citation type="journal article" date="2013" name="Genome Announc.">
        <title>Draft Genome Sequence of an Alphaproteobacterium, Caenispirillum salinarum AK4(T), Isolated from a Solar Saltern.</title>
        <authorList>
            <person name="Khatri I."/>
            <person name="Singh A."/>
            <person name="Korpole S."/>
            <person name="Pinnaka A.K."/>
            <person name="Subramanian S."/>
        </authorList>
    </citation>
    <scope>NUCLEOTIDE SEQUENCE [LARGE SCALE GENOMIC DNA]</scope>
    <source>
        <strain evidence="12 13">AK4</strain>
    </source>
</reference>
<feature type="active site" description="Charge relay system" evidence="8">
    <location>
        <position position="222"/>
    </location>
</feature>
<name>K9HL36_9PROT</name>
<evidence type="ECO:0000313" key="12">
    <source>
        <dbReference type="EMBL" id="EKV29281.1"/>
    </source>
</evidence>
<dbReference type="GO" id="GO:0004252">
    <property type="term" value="F:serine-type endopeptidase activity"/>
    <property type="evidence" value="ECO:0007669"/>
    <property type="project" value="InterPro"/>
</dbReference>
<dbReference type="PANTHER" id="PTHR43343">
    <property type="entry name" value="PEPTIDASE S12"/>
    <property type="match status" value="1"/>
</dbReference>
<keyword evidence="6" id="KW-0378">Hydrolase</keyword>
<dbReference type="RefSeq" id="WP_009541246.1">
    <property type="nucleotide sequence ID" value="NZ_ANHY01000013.1"/>
</dbReference>
<keyword evidence="2 12" id="KW-0645">Protease</keyword>
<dbReference type="PANTHER" id="PTHR43343:SF3">
    <property type="entry name" value="PROTEASE DO-LIKE 8, CHLOROPLASTIC"/>
    <property type="match status" value="1"/>
</dbReference>
<dbReference type="InterPro" id="IPR036034">
    <property type="entry name" value="PDZ_sf"/>
</dbReference>
<dbReference type="Gene3D" id="2.30.42.10">
    <property type="match status" value="2"/>
</dbReference>
<comment type="subcellular location">
    <subcellularLocation>
        <location evidence="1">Periplasm</location>
    </subcellularLocation>
</comment>
<evidence type="ECO:0000256" key="4">
    <source>
        <dbReference type="ARBA" id="ARBA00022737"/>
    </source>
</evidence>
<dbReference type="SUPFAM" id="SSF50494">
    <property type="entry name" value="Trypsin-like serine proteases"/>
    <property type="match status" value="1"/>
</dbReference>
<sequence length="475" mass="50237">MRRLIACLMLTTLGLVGPAAPTVAQQRVVPDSKAEALLSFSPVVKQVTPAVVNIYTKTVVKTRSPLSPLFNDPFFRRFFGDQVPRGGTRERVETSLGSGVIVREDGIVVTNDHVIAGASEITVILADRREFEAEVLGTDERTDLAVLRLETDGETLPTLPLTDSDALEVGDLVLAVGNPFGVGQTTTMGIVSALGRTTGGGDSQHDFRSFIQTDAAINPGNSGGALVDGAGRLVGINTAIYSRDGGNVGIGFAIPSNMVRVTVDSLISEGRAVRPWFGAGGQGVTNDIAQSLGMERPVGVLINEIYPGGPADRAGLKVGDVVVAAGGLPVVGPADLRYRIVTAPLGEGLDLTVRRADGERVVRVALIPPPEDPPRNVTRLERFDGPFEGAEVANLNPALAEEMGLDSLQRGVVVLALKRGGTAARLGFRPGDIITRVNDRDTPTIKDLQRAVRPTVRWTITLLRDGRSLTTTLSQ</sequence>
<evidence type="ECO:0000256" key="7">
    <source>
        <dbReference type="ARBA" id="ARBA00022825"/>
    </source>
</evidence>
<dbReference type="STRING" id="1238182.C882_0588"/>
<keyword evidence="13" id="KW-1185">Reference proteome</keyword>
<protein>
    <submittedName>
        <fullName evidence="12">Trypsin-like serine protease</fullName>
    </submittedName>
</protein>
<evidence type="ECO:0000259" key="11">
    <source>
        <dbReference type="PROSITE" id="PS50106"/>
    </source>
</evidence>
<evidence type="ECO:0000256" key="1">
    <source>
        <dbReference type="ARBA" id="ARBA00004418"/>
    </source>
</evidence>
<dbReference type="SUPFAM" id="SSF50156">
    <property type="entry name" value="PDZ domain-like"/>
    <property type="match status" value="2"/>
</dbReference>
<dbReference type="eggNOG" id="COG0265">
    <property type="taxonomic scope" value="Bacteria"/>
</dbReference>
<proteinExistence type="predicted"/>
<dbReference type="GO" id="GO:0042597">
    <property type="term" value="C:periplasmic space"/>
    <property type="evidence" value="ECO:0007669"/>
    <property type="project" value="UniProtKB-SubCell"/>
</dbReference>
<feature type="active site" description="Charge relay system" evidence="8">
    <location>
        <position position="113"/>
    </location>
</feature>
<dbReference type="InterPro" id="IPR001940">
    <property type="entry name" value="Peptidase_S1C"/>
</dbReference>
<dbReference type="OrthoDB" id="9758917at2"/>
<gene>
    <name evidence="12" type="ORF">C882_0588</name>
</gene>
<evidence type="ECO:0000256" key="8">
    <source>
        <dbReference type="PIRSR" id="PIRSR611782-1"/>
    </source>
</evidence>
<dbReference type="Pfam" id="PF13365">
    <property type="entry name" value="Trypsin_2"/>
    <property type="match status" value="1"/>
</dbReference>
<dbReference type="InterPro" id="IPR011782">
    <property type="entry name" value="Pept_S1C_Do"/>
</dbReference>
<accession>K9HL36</accession>
<feature type="binding site" evidence="9">
    <location>
        <position position="143"/>
    </location>
    <ligand>
        <name>substrate</name>
    </ligand>
</feature>
<evidence type="ECO:0000256" key="9">
    <source>
        <dbReference type="PIRSR" id="PIRSR611782-2"/>
    </source>
</evidence>
<dbReference type="PATRIC" id="fig|1238182.3.peg.2803"/>
<dbReference type="Proteomes" id="UP000009881">
    <property type="component" value="Unassembled WGS sequence"/>
</dbReference>
<dbReference type="InterPro" id="IPR001478">
    <property type="entry name" value="PDZ"/>
</dbReference>
<feature type="chain" id="PRO_5039572205" evidence="10">
    <location>
        <begin position="20"/>
        <end position="475"/>
    </location>
</feature>
<evidence type="ECO:0000256" key="2">
    <source>
        <dbReference type="ARBA" id="ARBA00022670"/>
    </source>
</evidence>
<keyword evidence="7" id="KW-0720">Serine protease</keyword>
<feature type="signal peptide" evidence="10">
    <location>
        <begin position="1"/>
        <end position="19"/>
    </location>
</feature>
<feature type="binding site" evidence="9">
    <location>
        <position position="113"/>
    </location>
    <ligand>
        <name>substrate</name>
    </ligand>
</feature>
<dbReference type="SMART" id="SM00228">
    <property type="entry name" value="PDZ"/>
    <property type="match status" value="2"/>
</dbReference>
<dbReference type="GO" id="GO:0006508">
    <property type="term" value="P:proteolysis"/>
    <property type="evidence" value="ECO:0007669"/>
    <property type="project" value="UniProtKB-KW"/>
</dbReference>
<comment type="caution">
    <text evidence="12">The sequence shown here is derived from an EMBL/GenBank/DDBJ whole genome shotgun (WGS) entry which is preliminary data.</text>
</comment>
<evidence type="ECO:0000256" key="6">
    <source>
        <dbReference type="ARBA" id="ARBA00022801"/>
    </source>
</evidence>
<evidence type="ECO:0000313" key="13">
    <source>
        <dbReference type="Proteomes" id="UP000009881"/>
    </source>
</evidence>
<dbReference type="InterPro" id="IPR041489">
    <property type="entry name" value="PDZ_6"/>
</dbReference>
<dbReference type="NCBIfam" id="TIGR02037">
    <property type="entry name" value="degP_htrA_DO"/>
    <property type="match status" value="1"/>
</dbReference>
<keyword evidence="3 10" id="KW-0732">Signal</keyword>
<keyword evidence="5" id="KW-0574">Periplasm</keyword>
<dbReference type="PRINTS" id="PR00834">
    <property type="entry name" value="PROTEASES2C"/>
</dbReference>
<feature type="domain" description="PDZ" evidence="11">
    <location>
        <begin position="377"/>
        <end position="448"/>
    </location>
</feature>
<evidence type="ECO:0000256" key="3">
    <source>
        <dbReference type="ARBA" id="ARBA00022729"/>
    </source>
</evidence>
<feature type="domain" description="PDZ" evidence="11">
    <location>
        <begin position="266"/>
        <end position="357"/>
    </location>
</feature>
<keyword evidence="4" id="KW-0677">Repeat</keyword>
<dbReference type="InterPro" id="IPR009003">
    <property type="entry name" value="Peptidase_S1_PA"/>
</dbReference>
<organism evidence="12 13">
    <name type="scientific">Caenispirillum salinarum AK4</name>
    <dbReference type="NCBI Taxonomy" id="1238182"/>
    <lineage>
        <taxon>Bacteria</taxon>
        <taxon>Pseudomonadati</taxon>
        <taxon>Pseudomonadota</taxon>
        <taxon>Alphaproteobacteria</taxon>
        <taxon>Rhodospirillales</taxon>
        <taxon>Novispirillaceae</taxon>
        <taxon>Caenispirillum</taxon>
    </lineage>
</organism>
<dbReference type="InterPro" id="IPR051201">
    <property type="entry name" value="Chloro_Bact_Ser_Proteases"/>
</dbReference>
<dbReference type="Gene3D" id="2.40.10.120">
    <property type="match status" value="1"/>
</dbReference>
<dbReference type="PROSITE" id="PS50106">
    <property type="entry name" value="PDZ"/>
    <property type="match status" value="2"/>
</dbReference>
<feature type="active site" description="Charge relay system" evidence="8">
    <location>
        <position position="143"/>
    </location>
</feature>
<dbReference type="EMBL" id="ANHY01000013">
    <property type="protein sequence ID" value="EKV29281.1"/>
    <property type="molecule type" value="Genomic_DNA"/>
</dbReference>